<evidence type="ECO:0000313" key="3">
    <source>
        <dbReference type="Proteomes" id="UP001066276"/>
    </source>
</evidence>
<accession>A0AAV7KSY5</accession>
<feature type="compositionally biased region" description="Basic and acidic residues" evidence="1">
    <location>
        <begin position="66"/>
        <end position="85"/>
    </location>
</feature>
<dbReference type="Proteomes" id="UP001066276">
    <property type="component" value="Chromosome 12"/>
</dbReference>
<comment type="caution">
    <text evidence="2">The sequence shown here is derived from an EMBL/GenBank/DDBJ whole genome shotgun (WGS) entry which is preliminary data.</text>
</comment>
<name>A0AAV7KSY5_PLEWA</name>
<protein>
    <submittedName>
        <fullName evidence="2">Uncharacterized protein</fullName>
    </submittedName>
</protein>
<keyword evidence="3" id="KW-1185">Reference proteome</keyword>
<dbReference type="AlphaFoldDB" id="A0AAV7KSY5"/>
<sequence length="92" mass="10144">MERDAGPLPSQRTWASGCQNLVAKGKKRQRSRTLAETDCFAVAGTKKNCAGKGCQGPEGEVSAEGNQRRTLVEPEQSNRGRERNLRRSLCLR</sequence>
<gene>
    <name evidence="2" type="ORF">NDU88_002726</name>
</gene>
<organism evidence="2 3">
    <name type="scientific">Pleurodeles waltl</name>
    <name type="common">Iberian ribbed newt</name>
    <dbReference type="NCBI Taxonomy" id="8319"/>
    <lineage>
        <taxon>Eukaryota</taxon>
        <taxon>Metazoa</taxon>
        <taxon>Chordata</taxon>
        <taxon>Craniata</taxon>
        <taxon>Vertebrata</taxon>
        <taxon>Euteleostomi</taxon>
        <taxon>Amphibia</taxon>
        <taxon>Batrachia</taxon>
        <taxon>Caudata</taxon>
        <taxon>Salamandroidea</taxon>
        <taxon>Salamandridae</taxon>
        <taxon>Pleurodelinae</taxon>
        <taxon>Pleurodeles</taxon>
    </lineage>
</organism>
<reference evidence="2" key="1">
    <citation type="journal article" date="2022" name="bioRxiv">
        <title>Sequencing and chromosome-scale assembly of the giantPleurodeles waltlgenome.</title>
        <authorList>
            <person name="Brown T."/>
            <person name="Elewa A."/>
            <person name="Iarovenko S."/>
            <person name="Subramanian E."/>
            <person name="Araus A.J."/>
            <person name="Petzold A."/>
            <person name="Susuki M."/>
            <person name="Suzuki K.-i.T."/>
            <person name="Hayashi T."/>
            <person name="Toyoda A."/>
            <person name="Oliveira C."/>
            <person name="Osipova E."/>
            <person name="Leigh N.D."/>
            <person name="Simon A."/>
            <person name="Yun M.H."/>
        </authorList>
    </citation>
    <scope>NUCLEOTIDE SEQUENCE</scope>
    <source>
        <strain evidence="2">20211129_DDA</strain>
        <tissue evidence="2">Liver</tissue>
    </source>
</reference>
<dbReference type="EMBL" id="JANPWB010000016">
    <property type="protein sequence ID" value="KAJ1082561.1"/>
    <property type="molecule type" value="Genomic_DNA"/>
</dbReference>
<feature type="region of interest" description="Disordered" evidence="1">
    <location>
        <begin position="53"/>
        <end position="92"/>
    </location>
</feature>
<evidence type="ECO:0000256" key="1">
    <source>
        <dbReference type="SAM" id="MobiDB-lite"/>
    </source>
</evidence>
<proteinExistence type="predicted"/>
<evidence type="ECO:0000313" key="2">
    <source>
        <dbReference type="EMBL" id="KAJ1082561.1"/>
    </source>
</evidence>